<evidence type="ECO:0000256" key="1">
    <source>
        <dbReference type="ARBA" id="ARBA00004202"/>
    </source>
</evidence>
<evidence type="ECO:0000256" key="5">
    <source>
        <dbReference type="ARBA" id="ARBA00022496"/>
    </source>
</evidence>
<dbReference type="SUPFAM" id="SSF52540">
    <property type="entry name" value="P-loop containing nucleoside triphosphate hydrolases"/>
    <property type="match status" value="1"/>
</dbReference>
<proteinExistence type="inferred from homology"/>
<keyword evidence="10" id="KW-0472">Membrane</keyword>
<dbReference type="CDD" id="cd03214">
    <property type="entry name" value="ABC_Iron-Siderophores_B12_Hemin"/>
    <property type="match status" value="1"/>
</dbReference>
<feature type="domain" description="ABC transporter" evidence="12">
    <location>
        <begin position="25"/>
        <end position="261"/>
    </location>
</feature>
<sequence length="283" mass="31347">MTNVLPTTRTDNHSHNHHSHSHYRLIAENITLAYQETLITEGLSLKIPDKQFTVILGPNGCGKSTLLRGLSKLLSPSKGQICFDGQNLEQYPRKALAKALGLLPQSAIAPSGITVHDLVARGRFPHQSFMRRWTLADEKAVNDAIQATQIEGLLQQTVESLSGGQRQRVWVAMVLAQQTPYLLLDEPTTYLDIAHQIELLELFSTLNRQDGRTIVAVLHDLNHACRYADHLIVMKSGTVVAQGAPKDIMTETLVHDVYGLNSVVIDDPLTHTPLVIPKPLSKR</sequence>
<evidence type="ECO:0000256" key="8">
    <source>
        <dbReference type="ARBA" id="ARBA00023004"/>
    </source>
</evidence>
<dbReference type="Pfam" id="PF00005">
    <property type="entry name" value="ABC_tran"/>
    <property type="match status" value="1"/>
</dbReference>
<keyword evidence="14" id="KW-1185">Reference proteome</keyword>
<reference evidence="14" key="1">
    <citation type="submission" date="2016-11" db="EMBL/GenBank/DDBJ databases">
        <authorList>
            <person name="Varghese N."/>
            <person name="Submissions S."/>
        </authorList>
    </citation>
    <scope>NUCLEOTIDE SEQUENCE [LARGE SCALE GENOMIC DNA]</scope>
    <source>
        <strain evidence="14">DSM 21264</strain>
    </source>
</reference>
<evidence type="ECO:0000313" key="14">
    <source>
        <dbReference type="Proteomes" id="UP000184159"/>
    </source>
</evidence>
<keyword evidence="3" id="KW-0813">Transport</keyword>
<keyword evidence="4" id="KW-1003">Cell membrane</keyword>
<accession>A0A1M5H0V1</accession>
<dbReference type="PROSITE" id="PS50893">
    <property type="entry name" value="ABC_TRANSPORTER_2"/>
    <property type="match status" value="1"/>
</dbReference>
<evidence type="ECO:0000313" key="13">
    <source>
        <dbReference type="EMBL" id="SHG09584.1"/>
    </source>
</evidence>
<evidence type="ECO:0000256" key="4">
    <source>
        <dbReference type="ARBA" id="ARBA00022475"/>
    </source>
</evidence>
<comment type="similarity">
    <text evidence="2">Belongs to the ABC transporter superfamily.</text>
</comment>
<dbReference type="InterPro" id="IPR003439">
    <property type="entry name" value="ABC_transporter-like_ATP-bd"/>
</dbReference>
<dbReference type="AlphaFoldDB" id="A0A1M5H0V1"/>
<dbReference type="GO" id="GO:0005886">
    <property type="term" value="C:plasma membrane"/>
    <property type="evidence" value="ECO:0007669"/>
    <property type="project" value="UniProtKB-SubCell"/>
</dbReference>
<dbReference type="GO" id="GO:0016887">
    <property type="term" value="F:ATP hydrolysis activity"/>
    <property type="evidence" value="ECO:0007669"/>
    <property type="project" value="InterPro"/>
</dbReference>
<dbReference type="SMART" id="SM00382">
    <property type="entry name" value="AAA"/>
    <property type="match status" value="1"/>
</dbReference>
<evidence type="ECO:0000256" key="3">
    <source>
        <dbReference type="ARBA" id="ARBA00022448"/>
    </source>
</evidence>
<dbReference type="InterPro" id="IPR051535">
    <property type="entry name" value="Siderophore_ABC-ATPase"/>
</dbReference>
<dbReference type="Gene3D" id="3.40.50.300">
    <property type="entry name" value="P-loop containing nucleotide triphosphate hydrolases"/>
    <property type="match status" value="1"/>
</dbReference>
<evidence type="ECO:0000256" key="10">
    <source>
        <dbReference type="ARBA" id="ARBA00023136"/>
    </source>
</evidence>
<keyword evidence="8" id="KW-0408">Iron</keyword>
<dbReference type="GO" id="GO:0005524">
    <property type="term" value="F:ATP binding"/>
    <property type="evidence" value="ECO:0007669"/>
    <property type="project" value="UniProtKB-KW"/>
</dbReference>
<keyword evidence="5" id="KW-0410">Iron transport</keyword>
<gene>
    <name evidence="13" type="ORF">SAMN02745781_03957</name>
</gene>
<name>A0A1M5H0V1_VIBGA</name>
<evidence type="ECO:0000256" key="7">
    <source>
        <dbReference type="ARBA" id="ARBA00022840"/>
    </source>
</evidence>
<dbReference type="InterPro" id="IPR017871">
    <property type="entry name" value="ABC_transporter-like_CS"/>
</dbReference>
<dbReference type="PROSITE" id="PS00211">
    <property type="entry name" value="ABC_TRANSPORTER_1"/>
    <property type="match status" value="1"/>
</dbReference>
<organism evidence="13 14">
    <name type="scientific">Vibrio gazogenes DSM 21264 = NBRC 103151</name>
    <dbReference type="NCBI Taxonomy" id="1123492"/>
    <lineage>
        <taxon>Bacteria</taxon>
        <taxon>Pseudomonadati</taxon>
        <taxon>Pseudomonadota</taxon>
        <taxon>Gammaproteobacteria</taxon>
        <taxon>Vibrionales</taxon>
        <taxon>Vibrionaceae</taxon>
        <taxon>Vibrio</taxon>
    </lineage>
</organism>
<dbReference type="PANTHER" id="PTHR42771:SF12">
    <property type="entry name" value="FE(3+) DICITRATE TRANSPORT ATP-BINDING PROTEIN FECE-RELATED"/>
    <property type="match status" value="1"/>
</dbReference>
<comment type="subcellular location">
    <subcellularLocation>
        <location evidence="1">Cell membrane</location>
        <topology evidence="1">Peripheral membrane protein</topology>
    </subcellularLocation>
</comment>
<dbReference type="Proteomes" id="UP000184159">
    <property type="component" value="Unassembled WGS sequence"/>
</dbReference>
<feature type="region of interest" description="Disordered" evidence="11">
    <location>
        <begin position="1"/>
        <end position="20"/>
    </location>
</feature>
<evidence type="ECO:0000256" key="9">
    <source>
        <dbReference type="ARBA" id="ARBA00023065"/>
    </source>
</evidence>
<evidence type="ECO:0000256" key="6">
    <source>
        <dbReference type="ARBA" id="ARBA00022741"/>
    </source>
</evidence>
<evidence type="ECO:0000259" key="12">
    <source>
        <dbReference type="PROSITE" id="PS50893"/>
    </source>
</evidence>
<dbReference type="InterPro" id="IPR027417">
    <property type="entry name" value="P-loop_NTPase"/>
</dbReference>
<keyword evidence="6" id="KW-0547">Nucleotide-binding</keyword>
<protein>
    <submittedName>
        <fullName evidence="13">Iron complex transport system ATP-binding protein</fullName>
    </submittedName>
</protein>
<evidence type="ECO:0000256" key="2">
    <source>
        <dbReference type="ARBA" id="ARBA00005417"/>
    </source>
</evidence>
<dbReference type="GO" id="GO:0006826">
    <property type="term" value="P:iron ion transport"/>
    <property type="evidence" value="ECO:0007669"/>
    <property type="project" value="UniProtKB-KW"/>
</dbReference>
<dbReference type="FunFam" id="3.40.50.300:FF:000134">
    <property type="entry name" value="Iron-enterobactin ABC transporter ATP-binding protein"/>
    <property type="match status" value="1"/>
</dbReference>
<dbReference type="PANTHER" id="PTHR42771">
    <property type="entry name" value="IRON(3+)-HYDROXAMATE IMPORT ATP-BINDING PROTEIN FHUC"/>
    <property type="match status" value="1"/>
</dbReference>
<keyword evidence="7 13" id="KW-0067">ATP-binding</keyword>
<dbReference type="InterPro" id="IPR003593">
    <property type="entry name" value="AAA+_ATPase"/>
</dbReference>
<dbReference type="EMBL" id="FQUH01000028">
    <property type="protein sequence ID" value="SHG09584.1"/>
    <property type="molecule type" value="Genomic_DNA"/>
</dbReference>
<evidence type="ECO:0000256" key="11">
    <source>
        <dbReference type="SAM" id="MobiDB-lite"/>
    </source>
</evidence>
<keyword evidence="9" id="KW-0406">Ion transport</keyword>